<dbReference type="Proteomes" id="UP000505355">
    <property type="component" value="Chromosome"/>
</dbReference>
<dbReference type="RefSeq" id="WP_173413916.1">
    <property type="nucleotide sequence ID" value="NZ_CP054139.1"/>
</dbReference>
<evidence type="ECO:0000256" key="1">
    <source>
        <dbReference type="SAM" id="Phobius"/>
    </source>
</evidence>
<reference evidence="2 3" key="1">
    <citation type="submission" date="2020-05" db="EMBL/GenBank/DDBJ databases">
        <title>Mucilaginibacter mali sp. nov.</title>
        <authorList>
            <person name="Kim H.S."/>
            <person name="Lee K.C."/>
            <person name="Suh M.K."/>
            <person name="Kim J.-S."/>
            <person name="Han K.-I."/>
            <person name="Eom M.K."/>
            <person name="Shin Y.K."/>
            <person name="Lee J.-S."/>
        </authorList>
    </citation>
    <scope>NUCLEOTIDE SEQUENCE [LARGE SCALE GENOMIC DNA]</scope>
    <source>
        <strain evidence="2 3">G2-14</strain>
    </source>
</reference>
<organism evidence="2 3">
    <name type="scientific">Mucilaginibacter mali</name>
    <dbReference type="NCBI Taxonomy" id="2740462"/>
    <lineage>
        <taxon>Bacteria</taxon>
        <taxon>Pseudomonadati</taxon>
        <taxon>Bacteroidota</taxon>
        <taxon>Sphingobacteriia</taxon>
        <taxon>Sphingobacteriales</taxon>
        <taxon>Sphingobacteriaceae</taxon>
        <taxon>Mucilaginibacter</taxon>
    </lineage>
</organism>
<keyword evidence="1" id="KW-0812">Transmembrane</keyword>
<gene>
    <name evidence="2" type="ORF">HQ865_05455</name>
</gene>
<keyword evidence="1" id="KW-0472">Membrane</keyword>
<name>A0A7D4UL34_9SPHI</name>
<dbReference type="AlphaFoldDB" id="A0A7D4UL34"/>
<evidence type="ECO:0008006" key="4">
    <source>
        <dbReference type="Google" id="ProtNLM"/>
    </source>
</evidence>
<dbReference type="EMBL" id="CP054139">
    <property type="protein sequence ID" value="QKJ29221.1"/>
    <property type="molecule type" value="Genomic_DNA"/>
</dbReference>
<proteinExistence type="predicted"/>
<evidence type="ECO:0000313" key="2">
    <source>
        <dbReference type="EMBL" id="QKJ29221.1"/>
    </source>
</evidence>
<keyword evidence="3" id="KW-1185">Reference proteome</keyword>
<protein>
    <recommendedName>
        <fullName evidence="4">Zinc-ribbon 15 domain-containing protein</fullName>
    </recommendedName>
</protein>
<feature type="transmembrane region" description="Helical" evidence="1">
    <location>
        <begin position="87"/>
        <end position="104"/>
    </location>
</feature>
<sequence length="105" mass="11801">MIFFGANSTKIAVEPIEDECTNCHTAGTMDAHIFQRYAHIFMIPLFPAGKYSVSQCNHCRKVLRERAMPTGLKLSCDKIKTQTHAPLWTWAGLIALLFLAVISVY</sequence>
<keyword evidence="1" id="KW-1133">Transmembrane helix</keyword>
<accession>A0A7D4UL34</accession>
<dbReference type="KEGG" id="mmab:HQ865_05455"/>
<evidence type="ECO:0000313" key="3">
    <source>
        <dbReference type="Proteomes" id="UP000505355"/>
    </source>
</evidence>